<evidence type="ECO:0000313" key="9">
    <source>
        <dbReference type="Proteomes" id="UP000008335"/>
    </source>
</evidence>
<feature type="compositionally biased region" description="Low complexity" evidence="6">
    <location>
        <begin position="623"/>
        <end position="633"/>
    </location>
</feature>
<dbReference type="AlphaFoldDB" id="B3LJD0"/>
<accession>B3LJD0</accession>
<dbReference type="OrthoDB" id="10049244at2759"/>
<feature type="short sequence motif" description="GXSXG" evidence="4">
    <location>
        <begin position="214"/>
        <end position="218"/>
    </location>
</feature>
<evidence type="ECO:0000256" key="1">
    <source>
        <dbReference type="ARBA" id="ARBA00022801"/>
    </source>
</evidence>
<sequence length="749" mass="84716">MSNTLPVTEFLLSKYYELSNTPATDSSSLFKWLYHKTLSRKQLLISDLSSQKKHAISYDQWNDIASRLDDLTGLSEWKTIDESSLYNYKLLQDLTIRMRHLRTTHDYHRLLYLIRTKWVRNLGNMNNVNLYRHSHTGTKQIIHDYLEESQAVLTALIHQSNMNDHYLLGILQQTRRNIGRTALVLSGGSTFGLFHIGVLAALFESDLMPKVISGSSAGAIVASIFCVHTTQEIPSLLTNVLNMEFNIFNDDNSKSPNENLLIKISRFCQNGTWFNNQPLINTMLSFLGNLTFREAYNKTGKILNITVSPASIYEQPKLLNNLTAPNVLIWSAVCASCSLPGVFPSTPLFEKDPHTGKIKEWGATNLHLSNMKFMDGSVDNDMPISRLSEMFNVDHIIACQVNIHVFPLLKFSNTCVGGEIEKEITARFRNQVTKIFKFFSDETIHFLDILKELEFHPYLMTKLKHLFLQQYSGNVTILPDLSMVGQFHEVLKNPSQLFLLHQTTLGARATWPKISMIQNNCGQEFALDKAITFLKEKIIISSSIKNPLQFYQPRFSEQIKSLSIMDADLPGVDLEESSSNSLSIIKSPNKTAAPGRFPLQPLPSPSSTFNKRKMDMLSPSPSPSTSPQRSKSSFTQQGTRQKANSLSFAIGASSLRLKKSPLKVPSRPQFKKRSSYYNQNMSAEMRKNRKKSGTISSYDVQTNSEDFPIPAIENGSFDNTLFNPSRFPMDAMSAATNDNFMNNSDIFQN</sequence>
<evidence type="ECO:0000259" key="7">
    <source>
        <dbReference type="PROSITE" id="PS51635"/>
    </source>
</evidence>
<reference evidence="8" key="2">
    <citation type="submission" date="2005-07" db="EMBL/GenBank/DDBJ databases">
        <title>Annotation of the Saccharomyces cerevisiae RM11-1a Genome.</title>
        <authorList>
            <consortium name="The Broad Institute Genome Sequencing Platform"/>
            <person name="Birren B."/>
            <person name="Lander E."/>
            <person name="Galagan J."/>
            <person name="Nusbaum C."/>
            <person name="Devon K."/>
            <person name="Cuomo C."/>
            <person name="Jaffe D."/>
            <person name="Butler J."/>
            <person name="Alvarez P."/>
            <person name="Gnerre S."/>
            <person name="Grabherr M."/>
            <person name="Kleber M."/>
            <person name="Mauceli E."/>
            <person name="Brockman W."/>
            <person name="MacCallum I.A."/>
            <person name="Rounsley S."/>
            <person name="Young S."/>
            <person name="LaButti K."/>
            <person name="Pushparaj V."/>
            <person name="DeCaprio D."/>
            <person name="Crawford M."/>
            <person name="Koehrsen M."/>
            <person name="Engels R."/>
            <person name="Montgomery P."/>
            <person name="Pearson M."/>
            <person name="Howarth C."/>
            <person name="Larson L."/>
            <person name="Luoma S."/>
            <person name="White J."/>
            <person name="O'Leary S."/>
            <person name="Kodira C."/>
            <person name="Zeng Q."/>
            <person name="Yandava C."/>
            <person name="Alvarado L."/>
            <person name="Pratt S."/>
            <person name="Kruglyak L."/>
        </authorList>
    </citation>
    <scope>NUCLEOTIDE SEQUENCE</scope>
    <source>
        <strain evidence="8">RM11-1a</strain>
    </source>
</reference>
<proteinExistence type="inferred from homology"/>
<comment type="similarity">
    <text evidence="5">Belongs to the PLPL family.</text>
</comment>
<feature type="active site" description="Nucleophile" evidence="4">
    <location>
        <position position="216"/>
    </location>
</feature>
<feature type="transmembrane region" description="Helical" evidence="5">
    <location>
        <begin position="182"/>
        <end position="203"/>
    </location>
</feature>
<dbReference type="EMBL" id="CH408045">
    <property type="protein sequence ID" value="EDV10683.1"/>
    <property type="molecule type" value="Genomic_DNA"/>
</dbReference>
<dbReference type="GO" id="GO:0016042">
    <property type="term" value="P:lipid catabolic process"/>
    <property type="evidence" value="ECO:0007669"/>
    <property type="project" value="UniProtKB-UniRule"/>
</dbReference>
<dbReference type="InterPro" id="IPR002641">
    <property type="entry name" value="PNPLA_dom"/>
</dbReference>
<comment type="caution">
    <text evidence="4">Lacks conserved residue(s) required for the propagation of feature annotation.</text>
</comment>
<dbReference type="FunFam" id="3.40.1090.10:FF:000036">
    <property type="entry name" value="Patatin-like phospholipase domain-containing protein"/>
    <property type="match status" value="1"/>
</dbReference>
<keyword evidence="3 4" id="KW-0443">Lipid metabolism</keyword>
<comment type="function">
    <text evidence="5">Lipid hydrolase.</text>
</comment>
<organism evidence="8 9">
    <name type="scientific">Saccharomyces cerevisiae (strain RM11-1a)</name>
    <name type="common">Baker's yeast</name>
    <dbReference type="NCBI Taxonomy" id="285006"/>
    <lineage>
        <taxon>Eukaryota</taxon>
        <taxon>Fungi</taxon>
        <taxon>Dikarya</taxon>
        <taxon>Ascomycota</taxon>
        <taxon>Saccharomycotina</taxon>
        <taxon>Saccharomycetes</taxon>
        <taxon>Saccharomycetales</taxon>
        <taxon>Saccharomycetaceae</taxon>
        <taxon>Saccharomyces</taxon>
    </lineage>
</organism>
<dbReference type="InterPro" id="IPR050301">
    <property type="entry name" value="NTE"/>
</dbReference>
<dbReference type="GO" id="GO:0006641">
    <property type="term" value="P:triglyceride metabolic process"/>
    <property type="evidence" value="ECO:0007669"/>
    <property type="project" value="UniProtKB-ARBA"/>
</dbReference>
<evidence type="ECO:0000313" key="8">
    <source>
        <dbReference type="EMBL" id="EDV10683.1"/>
    </source>
</evidence>
<dbReference type="Pfam" id="PF11815">
    <property type="entry name" value="DUF3336"/>
    <property type="match status" value="1"/>
</dbReference>
<keyword evidence="1 4" id="KW-0378">Hydrolase</keyword>
<evidence type="ECO:0000256" key="2">
    <source>
        <dbReference type="ARBA" id="ARBA00022963"/>
    </source>
</evidence>
<dbReference type="PANTHER" id="PTHR14226:SF10">
    <property type="entry name" value="TRIACYLGLYCEROL LIPASE 4-RELATED"/>
    <property type="match status" value="1"/>
</dbReference>
<dbReference type="CDD" id="cd07230">
    <property type="entry name" value="Pat_TGL4-5_like"/>
    <property type="match status" value="1"/>
</dbReference>
<evidence type="ECO:0000256" key="6">
    <source>
        <dbReference type="SAM" id="MobiDB-lite"/>
    </source>
</evidence>
<keyword evidence="5" id="KW-0472">Membrane</keyword>
<feature type="domain" description="PNPLA" evidence="7">
    <location>
        <begin position="183"/>
        <end position="388"/>
    </location>
</feature>
<dbReference type="InterPro" id="IPR021771">
    <property type="entry name" value="Triacylglycerol_lipase_N"/>
</dbReference>
<keyword evidence="2 4" id="KW-0442">Lipid degradation</keyword>
<dbReference type="InterPro" id="IPR016035">
    <property type="entry name" value="Acyl_Trfase/lysoPLipase"/>
</dbReference>
<dbReference type="PROSITE" id="PS51635">
    <property type="entry name" value="PNPLA"/>
    <property type="match status" value="1"/>
</dbReference>
<dbReference type="SUPFAM" id="SSF52151">
    <property type="entry name" value="FabD/lysophospholipase-like"/>
    <property type="match status" value="1"/>
</dbReference>
<evidence type="ECO:0000256" key="4">
    <source>
        <dbReference type="PROSITE-ProRule" id="PRU01161"/>
    </source>
</evidence>
<comment type="subcellular location">
    <subcellularLocation>
        <location evidence="5">Membrane</location>
        <topology evidence="5">Single-pass membrane protein</topology>
    </subcellularLocation>
</comment>
<dbReference type="PANTHER" id="PTHR14226">
    <property type="entry name" value="NEUROPATHY TARGET ESTERASE/SWISS CHEESE D.MELANOGASTER"/>
    <property type="match status" value="1"/>
</dbReference>
<feature type="active site" description="Proton acceptor" evidence="4">
    <location>
        <position position="375"/>
    </location>
</feature>
<feature type="compositionally biased region" description="Polar residues" evidence="6">
    <location>
        <begin position="634"/>
        <end position="643"/>
    </location>
</feature>
<keyword evidence="9" id="KW-1185">Reference proteome</keyword>
<reference evidence="8" key="1">
    <citation type="submission" date="2005-03" db="EMBL/GenBank/DDBJ databases">
        <authorList>
            <person name="Giovannoni S.J."/>
            <person name="Cho J.-C."/>
            <person name="Ferriera S."/>
            <person name="Johnson J."/>
            <person name="Kravitz S."/>
            <person name="Halpern A."/>
            <person name="Remington K."/>
            <person name="Beeson K."/>
            <person name="Tran B."/>
            <person name="Rogers Y.-H."/>
            <person name="Friedman R."/>
            <person name="Venter J.C."/>
        </authorList>
    </citation>
    <scope>NUCLEOTIDE SEQUENCE</scope>
    <source>
        <strain evidence="8">RM11-1a</strain>
    </source>
</reference>
<evidence type="ECO:0000256" key="3">
    <source>
        <dbReference type="ARBA" id="ARBA00023098"/>
    </source>
</evidence>
<dbReference type="Gene3D" id="3.40.1090.10">
    <property type="entry name" value="Cytosolic phospholipase A2 catalytic domain"/>
    <property type="match status" value="2"/>
</dbReference>
<feature type="region of interest" description="Disordered" evidence="6">
    <location>
        <begin position="585"/>
        <end position="643"/>
    </location>
</feature>
<protein>
    <recommendedName>
        <fullName evidence="5">Patatin-like phospholipase domain-containing protein</fullName>
        <ecNumber evidence="5">3.1.1.-</ecNumber>
    </recommendedName>
</protein>
<dbReference type="GO" id="GO:0016020">
    <property type="term" value="C:membrane"/>
    <property type="evidence" value="ECO:0007669"/>
    <property type="project" value="UniProtKB-SubCell"/>
</dbReference>
<evidence type="ECO:0000256" key="5">
    <source>
        <dbReference type="RuleBase" id="RU362055"/>
    </source>
</evidence>
<keyword evidence="5" id="KW-0812">Transmembrane</keyword>
<dbReference type="GO" id="GO:0004806">
    <property type="term" value="F:triacylglycerol lipase activity"/>
    <property type="evidence" value="ECO:0007669"/>
    <property type="project" value="InterPro"/>
</dbReference>
<dbReference type="Pfam" id="PF01734">
    <property type="entry name" value="Patatin"/>
    <property type="match status" value="1"/>
</dbReference>
<name>B3LJD0_YEAS1</name>
<gene>
    <name evidence="8" type="ORF">SCRG_01481</name>
</gene>
<dbReference type="Proteomes" id="UP000008335">
    <property type="component" value="Unassembled WGS sequence"/>
</dbReference>
<dbReference type="HOGENOM" id="CLU_009031_4_0_1"/>
<keyword evidence="5" id="KW-1133">Transmembrane helix</keyword>
<dbReference type="EC" id="3.1.1.-" evidence="5"/>